<evidence type="ECO:0000256" key="4">
    <source>
        <dbReference type="ARBA" id="ARBA00023242"/>
    </source>
</evidence>
<dbReference type="PROSITE" id="PS51005">
    <property type="entry name" value="NAC"/>
    <property type="match status" value="1"/>
</dbReference>
<sequence>MNRTFTSATEATAESAVAVDVVGYRFHPRDDELVNHYLRRKLLNLSTGRVSIPEIKVYSFDPWDLLGRA</sequence>
<dbReference type="InterPro" id="IPR003441">
    <property type="entry name" value="NAC-dom"/>
</dbReference>
<dbReference type="InterPro" id="IPR036093">
    <property type="entry name" value="NAC_dom_sf"/>
</dbReference>
<evidence type="ECO:0000313" key="6">
    <source>
        <dbReference type="EMBL" id="CAI0384497.1"/>
    </source>
</evidence>
<keyword evidence="3" id="KW-0804">Transcription</keyword>
<dbReference type="Gene3D" id="2.170.150.80">
    <property type="entry name" value="NAC domain"/>
    <property type="match status" value="1"/>
</dbReference>
<evidence type="ECO:0000256" key="3">
    <source>
        <dbReference type="ARBA" id="ARBA00023163"/>
    </source>
</evidence>
<organism evidence="6 7">
    <name type="scientific">Linum tenue</name>
    <dbReference type="NCBI Taxonomy" id="586396"/>
    <lineage>
        <taxon>Eukaryota</taxon>
        <taxon>Viridiplantae</taxon>
        <taxon>Streptophyta</taxon>
        <taxon>Embryophyta</taxon>
        <taxon>Tracheophyta</taxon>
        <taxon>Spermatophyta</taxon>
        <taxon>Magnoliopsida</taxon>
        <taxon>eudicotyledons</taxon>
        <taxon>Gunneridae</taxon>
        <taxon>Pentapetalae</taxon>
        <taxon>rosids</taxon>
        <taxon>fabids</taxon>
        <taxon>Malpighiales</taxon>
        <taxon>Linaceae</taxon>
        <taxon>Linum</taxon>
    </lineage>
</organism>
<reference evidence="6" key="1">
    <citation type="submission" date="2022-08" db="EMBL/GenBank/DDBJ databases">
        <authorList>
            <person name="Gutierrez-Valencia J."/>
        </authorList>
    </citation>
    <scope>NUCLEOTIDE SEQUENCE</scope>
</reference>
<evidence type="ECO:0000256" key="1">
    <source>
        <dbReference type="ARBA" id="ARBA00023015"/>
    </source>
</evidence>
<dbReference type="EMBL" id="CAMGYJ010000002">
    <property type="protein sequence ID" value="CAI0384497.1"/>
    <property type="molecule type" value="Genomic_DNA"/>
</dbReference>
<evidence type="ECO:0000259" key="5">
    <source>
        <dbReference type="PROSITE" id="PS51005"/>
    </source>
</evidence>
<feature type="domain" description="NAC" evidence="5">
    <location>
        <begin position="20"/>
        <end position="69"/>
    </location>
</feature>
<keyword evidence="4" id="KW-0539">Nucleus</keyword>
<keyword evidence="1" id="KW-0805">Transcription regulation</keyword>
<accession>A0AAV0HH12</accession>
<dbReference type="GO" id="GO:0003677">
    <property type="term" value="F:DNA binding"/>
    <property type="evidence" value="ECO:0007669"/>
    <property type="project" value="UniProtKB-KW"/>
</dbReference>
<dbReference type="Pfam" id="PF02365">
    <property type="entry name" value="NAM"/>
    <property type="match status" value="1"/>
</dbReference>
<dbReference type="PANTHER" id="PTHR31719:SF43">
    <property type="entry name" value="NAC TRANSCRIPTION FACTOR 56"/>
    <property type="match status" value="1"/>
</dbReference>
<dbReference type="Proteomes" id="UP001154282">
    <property type="component" value="Unassembled WGS sequence"/>
</dbReference>
<comment type="caution">
    <text evidence="6">The sequence shown here is derived from an EMBL/GenBank/DDBJ whole genome shotgun (WGS) entry which is preliminary data.</text>
</comment>
<name>A0AAV0HH12_9ROSI</name>
<protein>
    <recommendedName>
        <fullName evidence="5">NAC domain-containing protein</fullName>
    </recommendedName>
</protein>
<dbReference type="PANTHER" id="PTHR31719">
    <property type="entry name" value="NAC TRANSCRIPTION FACTOR 56"/>
    <property type="match status" value="1"/>
</dbReference>
<gene>
    <name evidence="6" type="ORF">LITE_LOCUS4417</name>
</gene>
<keyword evidence="2" id="KW-0238">DNA-binding</keyword>
<keyword evidence="7" id="KW-1185">Reference proteome</keyword>
<evidence type="ECO:0000256" key="2">
    <source>
        <dbReference type="ARBA" id="ARBA00023125"/>
    </source>
</evidence>
<proteinExistence type="predicted"/>
<dbReference type="AlphaFoldDB" id="A0AAV0HH12"/>
<dbReference type="SUPFAM" id="SSF101941">
    <property type="entry name" value="NAC domain"/>
    <property type="match status" value="1"/>
</dbReference>
<dbReference type="GO" id="GO:0006355">
    <property type="term" value="P:regulation of DNA-templated transcription"/>
    <property type="evidence" value="ECO:0007669"/>
    <property type="project" value="InterPro"/>
</dbReference>
<evidence type="ECO:0000313" key="7">
    <source>
        <dbReference type="Proteomes" id="UP001154282"/>
    </source>
</evidence>